<reference evidence="5 6" key="1">
    <citation type="journal article" date="2022" name="bioRxiv">
        <title>Genomics of Preaxostyla Flagellates Illuminates Evolutionary Transitions and the Path Towards Mitochondrial Loss.</title>
        <authorList>
            <person name="Novak L.V.F."/>
            <person name="Treitli S.C."/>
            <person name="Pyrih J."/>
            <person name="Halakuc P."/>
            <person name="Pipaliya S.V."/>
            <person name="Vacek V."/>
            <person name="Brzon O."/>
            <person name="Soukal P."/>
            <person name="Eme L."/>
            <person name="Dacks J.B."/>
            <person name="Karnkowska A."/>
            <person name="Elias M."/>
            <person name="Hampl V."/>
        </authorList>
    </citation>
    <scope>NUCLEOTIDE SEQUENCE [LARGE SCALE GENOMIC DNA]</scope>
    <source>
        <strain evidence="5">NAU3</strain>
        <tissue evidence="5">Gut</tissue>
    </source>
</reference>
<dbReference type="SUPFAM" id="SSF47661">
    <property type="entry name" value="t-snare proteins"/>
    <property type="match status" value="1"/>
</dbReference>
<keyword evidence="3" id="KW-1133">Transmembrane helix</keyword>
<dbReference type="PROSITE" id="PS50192">
    <property type="entry name" value="T_SNARE"/>
    <property type="match status" value="1"/>
</dbReference>
<dbReference type="InterPro" id="IPR045242">
    <property type="entry name" value="Syntaxin"/>
</dbReference>
<evidence type="ECO:0000256" key="2">
    <source>
        <dbReference type="SAM" id="MobiDB-lite"/>
    </source>
</evidence>
<evidence type="ECO:0000256" key="3">
    <source>
        <dbReference type="SAM" id="Phobius"/>
    </source>
</evidence>
<keyword evidence="3" id="KW-0812">Transmembrane</keyword>
<evidence type="ECO:0000259" key="4">
    <source>
        <dbReference type="PROSITE" id="PS50192"/>
    </source>
</evidence>
<comment type="similarity">
    <text evidence="1">Belongs to the syntaxin family.</text>
</comment>
<feature type="region of interest" description="Disordered" evidence="2">
    <location>
        <begin position="97"/>
        <end position="126"/>
    </location>
</feature>
<feature type="compositionally biased region" description="Basic and acidic residues" evidence="2">
    <location>
        <begin position="106"/>
        <end position="118"/>
    </location>
</feature>
<accession>A0ABQ9YGA3</accession>
<feature type="transmembrane region" description="Helical" evidence="3">
    <location>
        <begin position="206"/>
        <end position="229"/>
    </location>
</feature>
<gene>
    <name evidence="5" type="ORF">BLNAU_2156</name>
</gene>
<dbReference type="InterPro" id="IPR000727">
    <property type="entry name" value="T_SNARE_dom"/>
</dbReference>
<dbReference type="PANTHER" id="PTHR19957:SF38">
    <property type="entry name" value="LD27581P"/>
    <property type="match status" value="1"/>
</dbReference>
<keyword evidence="6" id="KW-1185">Reference proteome</keyword>
<comment type="caution">
    <text evidence="5">The sequence shown here is derived from an EMBL/GenBank/DDBJ whole genome shotgun (WGS) entry which is preliminary data.</text>
</comment>
<protein>
    <recommendedName>
        <fullName evidence="4">t-SNARE coiled-coil homology domain-containing protein</fullName>
    </recommendedName>
</protein>
<evidence type="ECO:0000313" key="5">
    <source>
        <dbReference type="EMBL" id="KAK2962723.1"/>
    </source>
</evidence>
<evidence type="ECO:0000256" key="1">
    <source>
        <dbReference type="ARBA" id="ARBA00009063"/>
    </source>
</evidence>
<proteinExistence type="inferred from homology"/>
<dbReference type="Gene3D" id="1.20.5.110">
    <property type="match status" value="1"/>
</dbReference>
<dbReference type="Proteomes" id="UP001281761">
    <property type="component" value="Unassembled WGS sequence"/>
</dbReference>
<dbReference type="SMART" id="SM00397">
    <property type="entry name" value="t_SNARE"/>
    <property type="match status" value="1"/>
</dbReference>
<dbReference type="InterPro" id="IPR010989">
    <property type="entry name" value="SNARE"/>
</dbReference>
<keyword evidence="3" id="KW-0472">Membrane</keyword>
<organism evidence="5 6">
    <name type="scientific">Blattamonas nauphoetae</name>
    <dbReference type="NCBI Taxonomy" id="2049346"/>
    <lineage>
        <taxon>Eukaryota</taxon>
        <taxon>Metamonada</taxon>
        <taxon>Preaxostyla</taxon>
        <taxon>Oxymonadida</taxon>
        <taxon>Blattamonas</taxon>
    </lineage>
</organism>
<dbReference type="Pfam" id="PF05739">
    <property type="entry name" value="SNARE"/>
    <property type="match status" value="1"/>
</dbReference>
<sequence length="232" mass="26165">MCASRLEDPKIASLQRNVDELSSTINNLTSKTQDVNNVFSDITRKLRVYGTECQRLKNENRSNAQAGFALDALASALSDCERTFNEKKTTINNKLLKQQQRAMQSPEDKLYEQQREEAQQQEQSQATYQAAILQDRNEQIHELYRDTQVVNEMTQDMNHLLNQQTDMLRIAEDNAYTAAQRIEGGADDLAKAEKHTKRNKKLTCGLVLLILGILIAAGAIVGITLGVVLRKK</sequence>
<feature type="domain" description="T-SNARE coiled-coil homology" evidence="4">
    <location>
        <begin position="130"/>
        <end position="192"/>
    </location>
</feature>
<evidence type="ECO:0000313" key="6">
    <source>
        <dbReference type="Proteomes" id="UP001281761"/>
    </source>
</evidence>
<name>A0ABQ9YGA3_9EUKA</name>
<dbReference type="EMBL" id="JARBJD010000009">
    <property type="protein sequence ID" value="KAK2962723.1"/>
    <property type="molecule type" value="Genomic_DNA"/>
</dbReference>
<dbReference type="PANTHER" id="PTHR19957">
    <property type="entry name" value="SYNTAXIN"/>
    <property type="match status" value="1"/>
</dbReference>